<evidence type="ECO:0000313" key="9">
    <source>
        <dbReference type="Proteomes" id="UP000605986"/>
    </source>
</evidence>
<dbReference type="Pfam" id="PF06314">
    <property type="entry name" value="ADC"/>
    <property type="match status" value="1"/>
</dbReference>
<keyword evidence="4" id="KW-0560">Oxidoreductase</keyword>
<sequence length="707" mass="77210">MARDSGAEPLNILVVGAGIGGLTAALGLRRQGHKVTLFERSQLAKEVGAAIHLAPNCHGILRRFGVYPESFGANPVEGITEYTGDGKLKFDINLNDPLKIWENPWVLSHRVRLHEELKRLATVSEGPGTPAILRTSSPVIDVDPATATVKFEDGTTVSGDLVLGADGVSSITRSIVAGPDVKPFGSGKSAFRFMVPHEAVLKNEATKSFAERRGTMTMWMGDDRRLIVYPCNNNTAMNFVAIHPSSLSAGANKGASWGQGGSKELLLEIYNDFEPRVPALLNLVDATGLKLWTLLDMNRILTWHKGRLVLLGDAAHPFLPHQGQGGGIAIEDAASLAALLPLGTTVEDIPKRLALYEKIRDERAHTVQEFTRQAGEDLHGEKRAKFDINKFTNYNFGHDEWHNSTKALKDHLWSQNNKLRWKSPVSFGPMPSPRQDYHGQPYKSDDSAFTTWSVRFKSSATYLKTLLPTSQFSFFTPGTVAEATLLCTELRDMKWLGGGGYKFFGLWIHGVQYEKKDGSKIYGSFLAVLLEDLADPIVTGREELGMPKLFCSIDVEEKGPDTNIRCSWRGAQFVDITINGLRGGVNGHTNGTNGHAAPGGPPSAPPLPKEQGTLAYRYVPSVGKPGVADAEYPVFIEDGLETTTRKVEKTLIGNSSELKLTAGTWDTLPTLNHIATGLSEIPVYGIVKSKMEQGRGVDDLSHVRRVE</sequence>
<keyword evidence="2" id="KW-0285">Flavoprotein</keyword>
<dbReference type="EMBL" id="JAADJG010001220">
    <property type="protein sequence ID" value="KAF4420558.1"/>
    <property type="molecule type" value="Genomic_DNA"/>
</dbReference>
<feature type="compositionally biased region" description="Low complexity" evidence="6">
    <location>
        <begin position="587"/>
        <end position="598"/>
    </location>
</feature>
<evidence type="ECO:0000256" key="6">
    <source>
        <dbReference type="SAM" id="MobiDB-lite"/>
    </source>
</evidence>
<evidence type="ECO:0000256" key="3">
    <source>
        <dbReference type="ARBA" id="ARBA00022827"/>
    </source>
</evidence>
<dbReference type="InterPro" id="IPR050493">
    <property type="entry name" value="FAD-dep_Monooxygenase_BioMet"/>
</dbReference>
<evidence type="ECO:0000256" key="2">
    <source>
        <dbReference type="ARBA" id="ARBA00022630"/>
    </source>
</evidence>
<dbReference type="PANTHER" id="PTHR13789:SF261">
    <property type="entry name" value="HYDROXYLASE, PUTATIVE (AFU_ORTHOLOGUE AFUA_7G00590)-RELATED"/>
    <property type="match status" value="1"/>
</dbReference>
<dbReference type="PANTHER" id="PTHR13789">
    <property type="entry name" value="MONOOXYGENASE"/>
    <property type="match status" value="1"/>
</dbReference>
<dbReference type="InterPro" id="IPR023375">
    <property type="entry name" value="ADC_dom_sf"/>
</dbReference>
<evidence type="ECO:0000256" key="4">
    <source>
        <dbReference type="ARBA" id="ARBA00023002"/>
    </source>
</evidence>
<dbReference type="InterPro" id="IPR036188">
    <property type="entry name" value="FAD/NAD-bd_sf"/>
</dbReference>
<proteinExistence type="inferred from homology"/>
<evidence type="ECO:0000256" key="5">
    <source>
        <dbReference type="ARBA" id="ARBA00023033"/>
    </source>
</evidence>
<dbReference type="Gene3D" id="2.40.400.10">
    <property type="entry name" value="Acetoacetate decarboxylase-like"/>
    <property type="match status" value="1"/>
</dbReference>
<evidence type="ECO:0000256" key="1">
    <source>
        <dbReference type="ARBA" id="ARBA00007992"/>
    </source>
</evidence>
<organism evidence="8 9">
    <name type="scientific">Fusarium austroafricanum</name>
    <dbReference type="NCBI Taxonomy" id="2364996"/>
    <lineage>
        <taxon>Eukaryota</taxon>
        <taxon>Fungi</taxon>
        <taxon>Dikarya</taxon>
        <taxon>Ascomycota</taxon>
        <taxon>Pezizomycotina</taxon>
        <taxon>Sordariomycetes</taxon>
        <taxon>Hypocreomycetidae</taxon>
        <taxon>Hypocreales</taxon>
        <taxon>Nectriaceae</taxon>
        <taxon>Fusarium</taxon>
        <taxon>Fusarium concolor species complex</taxon>
    </lineage>
</organism>
<keyword evidence="9" id="KW-1185">Reference proteome</keyword>
<gene>
    <name evidence="8" type="ORF">F53441_14377</name>
</gene>
<dbReference type="PRINTS" id="PR00420">
    <property type="entry name" value="RNGMNOXGNASE"/>
</dbReference>
<dbReference type="AlphaFoldDB" id="A0A8H4JFD4"/>
<keyword evidence="5" id="KW-0503">Monooxygenase</keyword>
<accession>A0A8H4JFD4</accession>
<dbReference type="InterPro" id="IPR010451">
    <property type="entry name" value="Acetoacetate_decarboxylase"/>
</dbReference>
<dbReference type="SUPFAM" id="SSF160104">
    <property type="entry name" value="Acetoacetate decarboxylase-like"/>
    <property type="match status" value="1"/>
</dbReference>
<dbReference type="Gene3D" id="3.50.50.60">
    <property type="entry name" value="FAD/NAD(P)-binding domain"/>
    <property type="match status" value="1"/>
</dbReference>
<comment type="similarity">
    <text evidence="1">Belongs to the paxM FAD-dependent monooxygenase family.</text>
</comment>
<reference evidence="8" key="1">
    <citation type="submission" date="2020-01" db="EMBL/GenBank/DDBJ databases">
        <title>Identification and distribution of gene clusters putatively required for synthesis of sphingolipid metabolism inhibitors in phylogenetically diverse species of the filamentous fungus Fusarium.</title>
        <authorList>
            <person name="Kim H.-S."/>
            <person name="Busman M."/>
            <person name="Brown D.W."/>
            <person name="Divon H."/>
            <person name="Uhlig S."/>
            <person name="Proctor R.H."/>
        </authorList>
    </citation>
    <scope>NUCLEOTIDE SEQUENCE</scope>
    <source>
        <strain evidence="8">NRRL 53441</strain>
    </source>
</reference>
<dbReference type="GO" id="GO:0071949">
    <property type="term" value="F:FAD binding"/>
    <property type="evidence" value="ECO:0007669"/>
    <property type="project" value="InterPro"/>
</dbReference>
<evidence type="ECO:0000259" key="7">
    <source>
        <dbReference type="Pfam" id="PF01494"/>
    </source>
</evidence>
<dbReference type="Pfam" id="PF01494">
    <property type="entry name" value="FAD_binding_3"/>
    <property type="match status" value="1"/>
</dbReference>
<dbReference type="InterPro" id="IPR002938">
    <property type="entry name" value="FAD-bd"/>
</dbReference>
<dbReference type="OrthoDB" id="1047367at2759"/>
<evidence type="ECO:0000313" key="8">
    <source>
        <dbReference type="EMBL" id="KAF4420558.1"/>
    </source>
</evidence>
<feature type="region of interest" description="Disordered" evidence="6">
    <location>
        <begin position="585"/>
        <end position="605"/>
    </location>
</feature>
<keyword evidence="3" id="KW-0274">FAD</keyword>
<dbReference type="SUPFAM" id="SSF51905">
    <property type="entry name" value="FAD/NAD(P)-binding domain"/>
    <property type="match status" value="1"/>
</dbReference>
<comment type="caution">
    <text evidence="8">The sequence shown here is derived from an EMBL/GenBank/DDBJ whole genome shotgun (WGS) entry which is preliminary data.</text>
</comment>
<feature type="domain" description="FAD-binding" evidence="7">
    <location>
        <begin position="11"/>
        <end position="370"/>
    </location>
</feature>
<dbReference type="GO" id="GO:0016829">
    <property type="term" value="F:lyase activity"/>
    <property type="evidence" value="ECO:0007669"/>
    <property type="project" value="InterPro"/>
</dbReference>
<dbReference type="Proteomes" id="UP000605986">
    <property type="component" value="Unassembled WGS sequence"/>
</dbReference>
<dbReference type="GO" id="GO:0004497">
    <property type="term" value="F:monooxygenase activity"/>
    <property type="evidence" value="ECO:0007669"/>
    <property type="project" value="UniProtKB-KW"/>
</dbReference>
<protein>
    <recommendedName>
        <fullName evidence="7">FAD-binding domain-containing protein</fullName>
    </recommendedName>
</protein>
<dbReference type="SUPFAM" id="SSF54373">
    <property type="entry name" value="FAD-linked reductases, C-terminal domain"/>
    <property type="match status" value="1"/>
</dbReference>
<name>A0A8H4JFD4_9HYPO</name>